<dbReference type="GO" id="GO:0005886">
    <property type="term" value="C:plasma membrane"/>
    <property type="evidence" value="ECO:0000318"/>
    <property type="project" value="GO_Central"/>
</dbReference>
<keyword evidence="4" id="KW-0472">Membrane</keyword>
<gene>
    <name evidence="7" type="ORF">Csa_1G348430</name>
</gene>
<dbReference type="Proteomes" id="UP000029981">
    <property type="component" value="Chromosome 1"/>
</dbReference>
<dbReference type="EMBL" id="CM002922">
    <property type="protein sequence ID" value="KGN65338.1"/>
    <property type="molecule type" value="Genomic_DNA"/>
</dbReference>
<evidence type="ECO:0000256" key="4">
    <source>
        <dbReference type="SAM" id="Phobius"/>
    </source>
</evidence>
<evidence type="ECO:0000313" key="8">
    <source>
        <dbReference type="Proteomes" id="UP000029981"/>
    </source>
</evidence>
<dbReference type="eggNOG" id="ENOG502S4BK">
    <property type="taxonomic scope" value="Eukaryota"/>
</dbReference>
<dbReference type="OMA" id="VGDHCRF"/>
<accession>A0A0A0LU53</accession>
<keyword evidence="5" id="KW-0732">Signal</keyword>
<protein>
    <recommendedName>
        <fullName evidence="6">Phytocyanin domain-containing protein</fullName>
    </recommendedName>
</protein>
<dbReference type="GO" id="GO:0009055">
    <property type="term" value="F:electron transfer activity"/>
    <property type="evidence" value="ECO:0007669"/>
    <property type="project" value="InterPro"/>
</dbReference>
<feature type="domain" description="Phytocyanin" evidence="6">
    <location>
        <begin position="24"/>
        <end position="126"/>
    </location>
</feature>
<evidence type="ECO:0000259" key="6">
    <source>
        <dbReference type="PROSITE" id="PS51485"/>
    </source>
</evidence>
<feature type="region of interest" description="Disordered" evidence="3">
    <location>
        <begin position="124"/>
        <end position="170"/>
    </location>
</feature>
<evidence type="ECO:0000256" key="1">
    <source>
        <dbReference type="ARBA" id="ARBA00023157"/>
    </source>
</evidence>
<dbReference type="PANTHER" id="PTHR33021:SF522">
    <property type="entry name" value="PHYTOCYANIN DOMAIN-CONTAINING PROTEIN"/>
    <property type="match status" value="1"/>
</dbReference>
<dbReference type="FunFam" id="2.60.40.420:FF:000034">
    <property type="entry name" value="Cupredoxin superfamily protein"/>
    <property type="match status" value="1"/>
</dbReference>
<dbReference type="Gene3D" id="2.60.40.420">
    <property type="entry name" value="Cupredoxins - blue copper proteins"/>
    <property type="match status" value="1"/>
</dbReference>
<dbReference type="SUPFAM" id="SSF49503">
    <property type="entry name" value="Cupredoxins"/>
    <property type="match status" value="1"/>
</dbReference>
<reference evidence="7 8" key="4">
    <citation type="journal article" date="2011" name="BMC Genomics">
        <title>RNA-Seq improves annotation of protein-coding genes in the cucumber genome.</title>
        <authorList>
            <person name="Li Z."/>
            <person name="Zhang Z."/>
            <person name="Yan P."/>
            <person name="Huang S."/>
            <person name="Fei Z."/>
            <person name="Lin K."/>
        </authorList>
    </citation>
    <scope>NUCLEOTIDE SEQUENCE [LARGE SCALE GENOMIC DNA]</scope>
    <source>
        <strain evidence="8">cv. 9930</strain>
    </source>
</reference>
<evidence type="ECO:0000256" key="5">
    <source>
        <dbReference type="SAM" id="SignalP"/>
    </source>
</evidence>
<reference evidence="7 8" key="2">
    <citation type="journal article" date="2009" name="PLoS ONE">
        <title>An integrated genetic and cytogenetic map of the cucumber genome.</title>
        <authorList>
            <person name="Ren Y."/>
            <person name="Zhang Z."/>
            <person name="Liu J."/>
            <person name="Staub J.E."/>
            <person name="Han Y."/>
            <person name="Cheng Z."/>
            <person name="Li X."/>
            <person name="Lu J."/>
            <person name="Miao H."/>
            <person name="Kang H."/>
            <person name="Xie B."/>
            <person name="Gu X."/>
            <person name="Wang X."/>
            <person name="Du Y."/>
            <person name="Jin W."/>
            <person name="Huang S."/>
        </authorList>
    </citation>
    <scope>NUCLEOTIDE SEQUENCE [LARGE SCALE GENOMIC DNA]</scope>
    <source>
        <strain evidence="8">cv. 9930</strain>
    </source>
</reference>
<dbReference type="STRING" id="3659.A0A0A0LU53"/>
<name>A0A0A0LU53_CUCSA</name>
<feature type="signal peptide" evidence="5">
    <location>
        <begin position="1"/>
        <end position="23"/>
    </location>
</feature>
<dbReference type="Pfam" id="PF02298">
    <property type="entry name" value="Cu_bind_like"/>
    <property type="match status" value="1"/>
</dbReference>
<sequence length="199" mass="20803">MRIVGIVFVVALVATTVLQAAEAVVIPVGGDSGWIRPPNSDFYSSWAAGLKFTVGDILVFNFMAGAHDVAGVTKEGYDNCITTDPIFLNTTSPFSFTLDKLDDYFFICTIPGHCSAGQKLAITNLQQSPPPTSPSTPPVPGNEPTPTPPASPDSPPISNEMPPPVPVIAAPPPPNSATSIVGSIFTVAFVSIAVSFIIY</sequence>
<evidence type="ECO:0000313" key="7">
    <source>
        <dbReference type="EMBL" id="KGN65338.1"/>
    </source>
</evidence>
<feature type="compositionally biased region" description="Pro residues" evidence="3">
    <location>
        <begin position="128"/>
        <end position="170"/>
    </location>
</feature>
<feature type="chain" id="PRO_5001966303" description="Phytocyanin domain-containing protein" evidence="5">
    <location>
        <begin position="24"/>
        <end position="199"/>
    </location>
</feature>
<keyword evidence="4" id="KW-1133">Transmembrane helix</keyword>
<dbReference type="PROSITE" id="PS51485">
    <property type="entry name" value="PHYTOCYANIN"/>
    <property type="match status" value="1"/>
</dbReference>
<proteinExistence type="predicted"/>
<dbReference type="OrthoDB" id="5421909at2759"/>
<dbReference type="Gramene" id="KGN65338">
    <property type="protein sequence ID" value="KGN65338"/>
    <property type="gene ID" value="Csa_1G348430"/>
</dbReference>
<dbReference type="AlphaFoldDB" id="A0A0A0LU53"/>
<organism evidence="7 8">
    <name type="scientific">Cucumis sativus</name>
    <name type="common">Cucumber</name>
    <dbReference type="NCBI Taxonomy" id="3659"/>
    <lineage>
        <taxon>Eukaryota</taxon>
        <taxon>Viridiplantae</taxon>
        <taxon>Streptophyta</taxon>
        <taxon>Embryophyta</taxon>
        <taxon>Tracheophyta</taxon>
        <taxon>Spermatophyta</taxon>
        <taxon>Magnoliopsida</taxon>
        <taxon>eudicotyledons</taxon>
        <taxon>Gunneridae</taxon>
        <taxon>Pentapetalae</taxon>
        <taxon>rosids</taxon>
        <taxon>fabids</taxon>
        <taxon>Cucurbitales</taxon>
        <taxon>Cucurbitaceae</taxon>
        <taxon>Benincaseae</taxon>
        <taxon>Cucumis</taxon>
    </lineage>
</organism>
<feature type="transmembrane region" description="Helical" evidence="4">
    <location>
        <begin position="180"/>
        <end position="198"/>
    </location>
</feature>
<reference evidence="7 8" key="1">
    <citation type="journal article" date="2009" name="Nat. Genet.">
        <title>The genome of the cucumber, Cucumis sativus L.</title>
        <authorList>
            <person name="Huang S."/>
            <person name="Li R."/>
            <person name="Zhang Z."/>
            <person name="Li L."/>
            <person name="Gu X."/>
            <person name="Fan W."/>
            <person name="Lucas W.J."/>
            <person name="Wang X."/>
            <person name="Xie B."/>
            <person name="Ni P."/>
            <person name="Ren Y."/>
            <person name="Zhu H."/>
            <person name="Li J."/>
            <person name="Lin K."/>
            <person name="Jin W."/>
            <person name="Fei Z."/>
            <person name="Li G."/>
            <person name="Staub J."/>
            <person name="Kilian A."/>
            <person name="van der Vossen E.A."/>
            <person name="Wu Y."/>
            <person name="Guo J."/>
            <person name="He J."/>
            <person name="Jia Z."/>
            <person name="Ren Y."/>
            <person name="Tian G."/>
            <person name="Lu Y."/>
            <person name="Ruan J."/>
            <person name="Qian W."/>
            <person name="Wang M."/>
            <person name="Huang Q."/>
            <person name="Li B."/>
            <person name="Xuan Z."/>
            <person name="Cao J."/>
            <person name="Asan"/>
            <person name="Wu Z."/>
            <person name="Zhang J."/>
            <person name="Cai Q."/>
            <person name="Bai Y."/>
            <person name="Zhao B."/>
            <person name="Han Y."/>
            <person name="Li Y."/>
            <person name="Li X."/>
            <person name="Wang S."/>
            <person name="Shi Q."/>
            <person name="Liu S."/>
            <person name="Cho W.K."/>
            <person name="Kim J.Y."/>
            <person name="Xu Y."/>
            <person name="Heller-Uszynska K."/>
            <person name="Miao H."/>
            <person name="Cheng Z."/>
            <person name="Zhang S."/>
            <person name="Wu J."/>
            <person name="Yang Y."/>
            <person name="Kang H."/>
            <person name="Li M."/>
            <person name="Liang H."/>
            <person name="Ren X."/>
            <person name="Shi Z."/>
            <person name="Wen M."/>
            <person name="Jian M."/>
            <person name="Yang H."/>
            <person name="Zhang G."/>
            <person name="Yang Z."/>
            <person name="Chen R."/>
            <person name="Liu S."/>
            <person name="Li J."/>
            <person name="Ma L."/>
            <person name="Liu H."/>
            <person name="Zhou Y."/>
            <person name="Zhao J."/>
            <person name="Fang X."/>
            <person name="Li G."/>
            <person name="Fang L."/>
            <person name="Li Y."/>
            <person name="Liu D."/>
            <person name="Zheng H."/>
            <person name="Zhang Y."/>
            <person name="Qin N."/>
            <person name="Li Z."/>
            <person name="Yang G."/>
            <person name="Yang S."/>
            <person name="Bolund L."/>
            <person name="Kristiansen K."/>
            <person name="Zheng H."/>
            <person name="Li S."/>
            <person name="Zhang X."/>
            <person name="Yang H."/>
            <person name="Wang J."/>
            <person name="Sun R."/>
            <person name="Zhang B."/>
            <person name="Jiang S."/>
            <person name="Wang J."/>
            <person name="Du Y."/>
            <person name="Li S."/>
        </authorList>
    </citation>
    <scope>NUCLEOTIDE SEQUENCE [LARGE SCALE GENOMIC DNA]</scope>
    <source>
        <strain evidence="8">cv. 9930</strain>
    </source>
</reference>
<dbReference type="InterPro" id="IPR003245">
    <property type="entry name" value="Phytocyanin_dom"/>
</dbReference>
<keyword evidence="1" id="KW-1015">Disulfide bond</keyword>
<evidence type="ECO:0000256" key="2">
    <source>
        <dbReference type="ARBA" id="ARBA00023180"/>
    </source>
</evidence>
<dbReference type="InterPro" id="IPR039391">
    <property type="entry name" value="Phytocyanin-like"/>
</dbReference>
<evidence type="ECO:0000256" key="3">
    <source>
        <dbReference type="SAM" id="MobiDB-lite"/>
    </source>
</evidence>
<reference evidence="7 8" key="3">
    <citation type="journal article" date="2010" name="BMC Genomics">
        <title>Transcriptome sequencing and comparative analysis of cucumber flowers with different sex types.</title>
        <authorList>
            <person name="Guo S."/>
            <person name="Zheng Y."/>
            <person name="Joung J.G."/>
            <person name="Liu S."/>
            <person name="Zhang Z."/>
            <person name="Crasta O.R."/>
            <person name="Sobral B.W."/>
            <person name="Xu Y."/>
            <person name="Huang S."/>
            <person name="Fei Z."/>
        </authorList>
    </citation>
    <scope>NUCLEOTIDE SEQUENCE [LARGE SCALE GENOMIC DNA]</scope>
    <source>
        <strain evidence="8">cv. 9930</strain>
    </source>
</reference>
<dbReference type="InterPro" id="IPR008972">
    <property type="entry name" value="Cupredoxin"/>
</dbReference>
<dbReference type="PANTHER" id="PTHR33021">
    <property type="entry name" value="BLUE COPPER PROTEIN"/>
    <property type="match status" value="1"/>
</dbReference>
<keyword evidence="4" id="KW-0812">Transmembrane</keyword>
<keyword evidence="8" id="KW-1185">Reference proteome</keyword>
<dbReference type="KEGG" id="csv:101218333"/>
<keyword evidence="2" id="KW-0325">Glycoprotein</keyword>